<evidence type="ECO:0008006" key="3">
    <source>
        <dbReference type="Google" id="ProtNLM"/>
    </source>
</evidence>
<protein>
    <recommendedName>
        <fullName evidence="3">Nucleotidyltransferase</fullName>
    </recommendedName>
</protein>
<evidence type="ECO:0000313" key="1">
    <source>
        <dbReference type="EMBL" id="PIR86099.1"/>
    </source>
</evidence>
<dbReference type="InterPro" id="IPR014942">
    <property type="entry name" value="AbiEii"/>
</dbReference>
<dbReference type="Proteomes" id="UP000229612">
    <property type="component" value="Unassembled WGS sequence"/>
</dbReference>
<dbReference type="AlphaFoldDB" id="A0A2H0UI73"/>
<dbReference type="EMBL" id="PFBG01000010">
    <property type="protein sequence ID" value="PIR86099.1"/>
    <property type="molecule type" value="Genomic_DNA"/>
</dbReference>
<comment type="caution">
    <text evidence="1">The sequence shown here is derived from an EMBL/GenBank/DDBJ whole genome shotgun (WGS) entry which is preliminary data.</text>
</comment>
<proteinExistence type="predicted"/>
<reference evidence="2" key="1">
    <citation type="submission" date="2017-09" db="EMBL/GenBank/DDBJ databases">
        <title>Depth-based differentiation of microbial function through sediment-hosted aquifers and enrichment of novel symbionts in the deep terrestrial subsurface.</title>
        <authorList>
            <person name="Probst A.J."/>
            <person name="Ladd B."/>
            <person name="Jarett J.K."/>
            <person name="Geller-Mcgrath D.E."/>
            <person name="Sieber C.M.K."/>
            <person name="Emerson J.B."/>
            <person name="Anantharaman K."/>
            <person name="Thomas B.C."/>
            <person name="Malmstrom R."/>
            <person name="Stieglmeier M."/>
            <person name="Klingl A."/>
            <person name="Woyke T."/>
            <person name="Ryan C.M."/>
            <person name="Banfield J.F."/>
        </authorList>
    </citation>
    <scope>NUCLEOTIDE SEQUENCE [LARGE SCALE GENOMIC DNA]</scope>
</reference>
<dbReference type="Pfam" id="PF08843">
    <property type="entry name" value="AbiEii"/>
    <property type="match status" value="1"/>
</dbReference>
<sequence>MVGPIDVLQDVVTRFEKANIEYFLVGSLATMYYGRPRFTNDVDLVVQIKADQIQDFESLFPLEEYYCPPIEVLKDEVLRMGSFNLIHQASGIKIDVMLRKNTDHSRSEFSRRTKVKLAPQCEAYVASPEDVIIKKLDFYREGGSEKHLIDIREILAGAKVDKTYIEDWVNRLGLLTEWEKV</sequence>
<gene>
    <name evidence="1" type="ORF">COU14_00850</name>
</gene>
<dbReference type="Gene3D" id="3.30.460.40">
    <property type="match status" value="1"/>
</dbReference>
<organism evidence="1 2">
    <name type="scientific">Candidatus Kaiserbacteria bacterium CG10_big_fil_rev_8_21_14_0_10_44_10</name>
    <dbReference type="NCBI Taxonomy" id="1974606"/>
    <lineage>
        <taxon>Bacteria</taxon>
        <taxon>Candidatus Kaiseribacteriota</taxon>
    </lineage>
</organism>
<dbReference type="SUPFAM" id="SSF81301">
    <property type="entry name" value="Nucleotidyltransferase"/>
    <property type="match status" value="1"/>
</dbReference>
<dbReference type="InterPro" id="IPR043519">
    <property type="entry name" value="NT_sf"/>
</dbReference>
<accession>A0A2H0UI73</accession>
<evidence type="ECO:0000313" key="2">
    <source>
        <dbReference type="Proteomes" id="UP000229612"/>
    </source>
</evidence>
<name>A0A2H0UI73_9BACT</name>